<gene>
    <name evidence="1" type="ORF">MPL3356_550006</name>
</gene>
<dbReference type="InterPro" id="IPR001920">
    <property type="entry name" value="Asp/Glu_race"/>
</dbReference>
<name>A0A090G2Y4_MESPL</name>
<evidence type="ECO:0000313" key="1">
    <source>
        <dbReference type="EMBL" id="CDX25386.1"/>
    </source>
</evidence>
<protein>
    <submittedName>
        <fullName evidence="1">Aspartate racemase</fullName>
    </submittedName>
</protein>
<dbReference type="NCBIfam" id="NF005679">
    <property type="entry name" value="PRK07475.1"/>
    <property type="match status" value="1"/>
</dbReference>
<organism evidence="1 2">
    <name type="scientific">Mesorhizobium plurifarium</name>
    <dbReference type="NCBI Taxonomy" id="69974"/>
    <lineage>
        <taxon>Bacteria</taxon>
        <taxon>Pseudomonadati</taxon>
        <taxon>Pseudomonadota</taxon>
        <taxon>Alphaproteobacteria</taxon>
        <taxon>Hyphomicrobiales</taxon>
        <taxon>Phyllobacteriaceae</taxon>
        <taxon>Mesorhizobium</taxon>
    </lineage>
</organism>
<evidence type="ECO:0000313" key="2">
    <source>
        <dbReference type="Proteomes" id="UP000045285"/>
    </source>
</evidence>
<keyword evidence="2" id="KW-1185">Reference proteome</keyword>
<sequence length="247" mass="26354">MLASQFAKSNIATGGRTIYGASLGILTLETSFPRIPGDMGNASTWPFPVLYQVVRGASPEKVVLHDARCLLPDFIVAAQDLVKRGADAITTTCGFLTLFQKDLSEAVGVPVATSSLLQVPWVQAMLRPRKRVGIITVCAGTLTPAHLEAANVPRDTPIVGIESGAELFRVLVKGEKNELDVGLAEADVVSAGHRLVADNPDLGAIVLECTNMPPYSAALSDAVGLPVYDIYSMITWFHAGIRPRRFA</sequence>
<reference evidence="2" key="1">
    <citation type="submission" date="2014-08" db="EMBL/GenBank/DDBJ databases">
        <authorList>
            <person name="Moulin L."/>
        </authorList>
    </citation>
    <scope>NUCLEOTIDE SEQUENCE [LARGE SCALE GENOMIC DNA]</scope>
</reference>
<dbReference type="AlphaFoldDB" id="A0A090G2Y4"/>
<dbReference type="EMBL" id="CCMZ01000051">
    <property type="protein sequence ID" value="CDX25386.1"/>
    <property type="molecule type" value="Genomic_DNA"/>
</dbReference>
<accession>A0A090G2Y4</accession>
<dbReference type="Proteomes" id="UP000045285">
    <property type="component" value="Unassembled WGS sequence"/>
</dbReference>
<dbReference type="GO" id="GO:0016855">
    <property type="term" value="F:racemase and epimerase activity, acting on amino acids and derivatives"/>
    <property type="evidence" value="ECO:0007669"/>
    <property type="project" value="InterPro"/>
</dbReference>
<proteinExistence type="predicted"/>
<dbReference type="Gene3D" id="3.40.50.1860">
    <property type="match status" value="1"/>
</dbReference>